<proteinExistence type="predicted"/>
<dbReference type="AlphaFoldDB" id="X1Q023"/>
<feature type="transmembrane region" description="Helical" evidence="1">
    <location>
        <begin position="124"/>
        <end position="143"/>
    </location>
</feature>
<sequence length="240" mass="27632">MLIELLNKDLNEYKDKEIRIEKLKHERRKNKFLLEGLLGTILFFGISLASRIILNLFFVMIMFGIVFPLIWAKCTKSWEFIGFTKKNLRKAIFWGLGAGGVFMIYQSLITLGNHSFPSLLGLQLIFGIPIWVFVLSPFQEFFFRGWIQPRFQKSMGKWIGLILTSLFFTFWHFLPTFEGTSTSTIKITTIEGILTTIGLGVMFGYIFQRTENIVAPWLAHALAGIIMILLGFITFITINP</sequence>
<keyword evidence="1" id="KW-0812">Transmembrane</keyword>
<feature type="transmembrane region" description="Helical" evidence="1">
    <location>
        <begin position="185"/>
        <end position="207"/>
    </location>
</feature>
<name>X1Q023_9ZZZZ</name>
<dbReference type="EMBL" id="BARW01000272">
    <property type="protein sequence ID" value="GAI61907.1"/>
    <property type="molecule type" value="Genomic_DNA"/>
</dbReference>
<reference evidence="3" key="1">
    <citation type="journal article" date="2014" name="Front. Microbiol.">
        <title>High frequency of phylogenetically diverse reductive dehalogenase-homologous genes in deep subseafloor sedimentary metagenomes.</title>
        <authorList>
            <person name="Kawai M."/>
            <person name="Futagami T."/>
            <person name="Toyoda A."/>
            <person name="Takaki Y."/>
            <person name="Nishi S."/>
            <person name="Hori S."/>
            <person name="Arai W."/>
            <person name="Tsubouchi T."/>
            <person name="Morono Y."/>
            <person name="Uchiyama I."/>
            <person name="Ito T."/>
            <person name="Fujiyama A."/>
            <person name="Inagaki F."/>
            <person name="Takami H."/>
        </authorList>
    </citation>
    <scope>NUCLEOTIDE SEQUENCE</scope>
    <source>
        <strain evidence="3">Expedition CK06-06</strain>
    </source>
</reference>
<feature type="transmembrane region" description="Helical" evidence="1">
    <location>
        <begin position="92"/>
        <end position="112"/>
    </location>
</feature>
<keyword evidence="1" id="KW-1133">Transmembrane helix</keyword>
<accession>X1Q023</accession>
<organism evidence="3">
    <name type="scientific">marine sediment metagenome</name>
    <dbReference type="NCBI Taxonomy" id="412755"/>
    <lineage>
        <taxon>unclassified sequences</taxon>
        <taxon>metagenomes</taxon>
        <taxon>ecological metagenomes</taxon>
    </lineage>
</organism>
<dbReference type="GO" id="GO:0080120">
    <property type="term" value="P:CAAX-box protein maturation"/>
    <property type="evidence" value="ECO:0007669"/>
    <property type="project" value="UniProtKB-ARBA"/>
</dbReference>
<protein>
    <recommendedName>
        <fullName evidence="2">CAAX prenyl protease 2/Lysostaphin resistance protein A-like domain-containing protein</fullName>
    </recommendedName>
</protein>
<keyword evidence="1" id="KW-0472">Membrane</keyword>
<dbReference type="Pfam" id="PF02517">
    <property type="entry name" value="Rce1-like"/>
    <property type="match status" value="1"/>
</dbReference>
<gene>
    <name evidence="3" type="ORF">S12H4_01387</name>
</gene>
<dbReference type="GO" id="GO:0004175">
    <property type="term" value="F:endopeptidase activity"/>
    <property type="evidence" value="ECO:0007669"/>
    <property type="project" value="UniProtKB-ARBA"/>
</dbReference>
<evidence type="ECO:0000259" key="2">
    <source>
        <dbReference type="Pfam" id="PF02517"/>
    </source>
</evidence>
<evidence type="ECO:0000313" key="3">
    <source>
        <dbReference type="EMBL" id="GAI61907.1"/>
    </source>
</evidence>
<evidence type="ECO:0000256" key="1">
    <source>
        <dbReference type="SAM" id="Phobius"/>
    </source>
</evidence>
<feature type="domain" description="CAAX prenyl protease 2/Lysostaphin resistance protein A-like" evidence="2">
    <location>
        <begin position="124"/>
        <end position="223"/>
    </location>
</feature>
<feature type="transmembrane region" description="Helical" evidence="1">
    <location>
        <begin position="32"/>
        <end position="50"/>
    </location>
</feature>
<dbReference type="InterPro" id="IPR003675">
    <property type="entry name" value="Rce1/LyrA-like_dom"/>
</dbReference>
<comment type="caution">
    <text evidence="3">The sequence shown here is derived from an EMBL/GenBank/DDBJ whole genome shotgun (WGS) entry which is preliminary data.</text>
</comment>
<feature type="transmembrane region" description="Helical" evidence="1">
    <location>
        <begin position="155"/>
        <end position="173"/>
    </location>
</feature>
<feature type="transmembrane region" description="Helical" evidence="1">
    <location>
        <begin position="214"/>
        <end position="238"/>
    </location>
</feature>
<feature type="transmembrane region" description="Helical" evidence="1">
    <location>
        <begin position="56"/>
        <end position="72"/>
    </location>
</feature>